<dbReference type="InterPro" id="IPR024432">
    <property type="entry name" value="Put_RecE_PDDEXK-like_dom"/>
</dbReference>
<reference evidence="3" key="1">
    <citation type="journal article" date="2019" name="Int. J. Syst. Evol. Microbiol.">
        <title>The Global Catalogue of Microorganisms (GCM) 10K type strain sequencing project: providing services to taxonomists for standard genome sequencing and annotation.</title>
        <authorList>
            <consortium name="The Broad Institute Genomics Platform"/>
            <consortium name="The Broad Institute Genome Sequencing Center for Infectious Disease"/>
            <person name="Wu L."/>
            <person name="Ma J."/>
        </authorList>
    </citation>
    <scope>NUCLEOTIDE SEQUENCE [LARGE SCALE GENOMIC DNA]</scope>
    <source>
        <strain evidence="3">KCTC 52165</strain>
    </source>
</reference>
<comment type="caution">
    <text evidence="2">The sequence shown here is derived from an EMBL/GenBank/DDBJ whole genome shotgun (WGS) entry which is preliminary data.</text>
</comment>
<evidence type="ECO:0000259" key="1">
    <source>
        <dbReference type="Pfam" id="PF12684"/>
    </source>
</evidence>
<accession>A0ABV7KJZ4</accession>
<keyword evidence="3" id="KW-1185">Reference proteome</keyword>
<feature type="domain" description="Putative exodeoxyribonuclease 8 PDDEXK-like" evidence="1">
    <location>
        <begin position="86"/>
        <end position="304"/>
    </location>
</feature>
<evidence type="ECO:0000313" key="3">
    <source>
        <dbReference type="Proteomes" id="UP001595583"/>
    </source>
</evidence>
<dbReference type="Proteomes" id="UP001595583">
    <property type="component" value="Unassembled WGS sequence"/>
</dbReference>
<proteinExistence type="predicted"/>
<name>A0ABV7KJZ4_9HYPH</name>
<organism evidence="2 3">
    <name type="scientific">Aquamicrobium soli</name>
    <dbReference type="NCBI Taxonomy" id="1811518"/>
    <lineage>
        <taxon>Bacteria</taxon>
        <taxon>Pseudomonadati</taxon>
        <taxon>Pseudomonadota</taxon>
        <taxon>Alphaproteobacteria</taxon>
        <taxon>Hyphomicrobiales</taxon>
        <taxon>Phyllobacteriaceae</taxon>
        <taxon>Aquamicrobium</taxon>
    </lineage>
</organism>
<dbReference type="EMBL" id="JBHRTK010000016">
    <property type="protein sequence ID" value="MFC3208092.1"/>
    <property type="molecule type" value="Genomic_DNA"/>
</dbReference>
<evidence type="ECO:0000313" key="2">
    <source>
        <dbReference type="EMBL" id="MFC3208092.1"/>
    </source>
</evidence>
<protein>
    <submittedName>
        <fullName evidence="2">PD-(D/E)XK nuclease-like domain-containing protein</fullName>
    </submittedName>
</protein>
<dbReference type="Pfam" id="PF12684">
    <property type="entry name" value="DUF3799"/>
    <property type="match status" value="1"/>
</dbReference>
<dbReference type="Gene3D" id="3.90.320.10">
    <property type="match status" value="1"/>
</dbReference>
<dbReference type="RefSeq" id="WP_378222903.1">
    <property type="nucleotide sequence ID" value="NZ_JBHRTK010000016.1"/>
</dbReference>
<sequence>MDRIEPDRFQSVGAVVGNLIDGLSNEQVYRGGKIDKKGVYAHVDIERYHHDPDLFDGFSISSSGVRAILRRPLEYWWTSPYNPNREEPESKPALDFGKAAHMLLLGEDGFAERYALRPKQYEDDKGNWKLWNANANACKEWLEKTAKAGKTVITETEIGHIRQMAAAIQSKEAVRLGILNGRIERSLFTKRNGIWLKSRPDVIPNASGDFVDLKTAASVDDESLSRAIYAHGYHVQAGFTRMVVRDVLGPDAFTSFTFAFVEKQPPYDVRIMQLKDSDIDLGERQAMRGLAILAECIERGDWPGFDGHDQHISFVEMPSWARTRIDTELNAVAA</sequence>
<gene>
    <name evidence="2" type="ORF">ACFOHJ_17860</name>
</gene>
<dbReference type="InterPro" id="IPR011604">
    <property type="entry name" value="PDDEXK-like_dom_sf"/>
</dbReference>